<dbReference type="InterPro" id="IPR006342">
    <property type="entry name" value="FkbM_mtfrase"/>
</dbReference>
<feature type="signal peptide" evidence="2">
    <location>
        <begin position="1"/>
        <end position="19"/>
    </location>
</feature>
<dbReference type="SUPFAM" id="SSF53335">
    <property type="entry name" value="S-adenosyl-L-methionine-dependent methyltransferases"/>
    <property type="match status" value="1"/>
</dbReference>
<feature type="domain" description="Methyltransferase FkbM" evidence="3">
    <location>
        <begin position="264"/>
        <end position="398"/>
    </location>
</feature>
<name>A0AAE0Z289_9GAST</name>
<feature type="region of interest" description="Disordered" evidence="1">
    <location>
        <begin position="20"/>
        <end position="90"/>
    </location>
</feature>
<reference evidence="4" key="1">
    <citation type="journal article" date="2023" name="G3 (Bethesda)">
        <title>A reference genome for the long-term kleptoplast-retaining sea slug Elysia crispata morphotype clarki.</title>
        <authorList>
            <person name="Eastman K.E."/>
            <person name="Pendleton A.L."/>
            <person name="Shaikh M.A."/>
            <person name="Suttiyut T."/>
            <person name="Ogas R."/>
            <person name="Tomko P."/>
            <person name="Gavelis G."/>
            <person name="Widhalm J.R."/>
            <person name="Wisecaver J.H."/>
        </authorList>
    </citation>
    <scope>NUCLEOTIDE SEQUENCE</scope>
    <source>
        <strain evidence="4">ECLA1</strain>
    </source>
</reference>
<evidence type="ECO:0000313" key="5">
    <source>
        <dbReference type="Proteomes" id="UP001283361"/>
    </source>
</evidence>
<comment type="caution">
    <text evidence="4">The sequence shown here is derived from an EMBL/GenBank/DDBJ whole genome shotgun (WGS) entry which is preliminary data.</text>
</comment>
<feature type="compositionally biased region" description="Basic and acidic residues" evidence="1">
    <location>
        <begin position="25"/>
        <end position="36"/>
    </location>
</feature>
<gene>
    <name evidence="4" type="ORF">RRG08_022334</name>
</gene>
<dbReference type="AlphaFoldDB" id="A0AAE0Z289"/>
<feature type="region of interest" description="Disordered" evidence="1">
    <location>
        <begin position="131"/>
        <end position="157"/>
    </location>
</feature>
<protein>
    <recommendedName>
        <fullName evidence="3">Methyltransferase FkbM domain-containing protein</fullName>
    </recommendedName>
</protein>
<dbReference type="Pfam" id="PF05050">
    <property type="entry name" value="Methyltransf_21"/>
    <property type="match status" value="1"/>
</dbReference>
<dbReference type="NCBIfam" id="TIGR01444">
    <property type="entry name" value="fkbM_fam"/>
    <property type="match status" value="1"/>
</dbReference>
<dbReference type="InterPro" id="IPR052514">
    <property type="entry name" value="SAM-dependent_MTase"/>
</dbReference>
<dbReference type="EMBL" id="JAWDGP010004927">
    <property type="protein sequence ID" value="KAK3760926.1"/>
    <property type="molecule type" value="Genomic_DNA"/>
</dbReference>
<evidence type="ECO:0000256" key="2">
    <source>
        <dbReference type="SAM" id="SignalP"/>
    </source>
</evidence>
<evidence type="ECO:0000259" key="3">
    <source>
        <dbReference type="Pfam" id="PF05050"/>
    </source>
</evidence>
<dbReference type="PANTHER" id="PTHR34203:SF15">
    <property type="entry name" value="SLL1173 PROTEIN"/>
    <property type="match status" value="1"/>
</dbReference>
<dbReference type="Proteomes" id="UP001283361">
    <property type="component" value="Unassembled WGS sequence"/>
</dbReference>
<dbReference type="PANTHER" id="PTHR34203">
    <property type="entry name" value="METHYLTRANSFERASE, FKBM FAMILY PROTEIN"/>
    <property type="match status" value="1"/>
</dbReference>
<dbReference type="InterPro" id="IPR029063">
    <property type="entry name" value="SAM-dependent_MTases_sf"/>
</dbReference>
<sequence length="445" mass="48968">MFFLSAALVCMYIILPGLSGQTKPRTMDSQDRDAKNRGLKFQQASARRPQTGPSEEEGGMQRSQLVVNGGKQPQAASRLDPNQKQNVFAQPPNQPIHRAIVLNQGIPQPNAGSNIAISNQEINSHVNRSHPEVALQTGGSAKEHSQQGVNRQDTRSMDQPDISALVASQLGLHPDVKIVSSTLPISSNTSKLECVPLPKSPRLNVKICIYPIKEDKWVSGSLKMNKLWEEELVLTMQAALQADPSMMLLDLGCNLGMYALFAAAMGRNVLAVEMLPNNVMMIQKSLTLSGLGGKVLIVNNALYRDHRTLQTRFMAQNVGGSRLNTSKVYENIDSSRPAVSVRTICLDDLSPLLKGTTVFMKIDIENSEHHALACAHIFFSEVNVKVVQIEWLNRTPEESRLISDFMAQHSYALSMSPLSYSPLPPNTAIAKADVYFLKKSTFNIL</sequence>
<accession>A0AAE0Z289</accession>
<evidence type="ECO:0000313" key="4">
    <source>
        <dbReference type="EMBL" id="KAK3760926.1"/>
    </source>
</evidence>
<keyword evidence="5" id="KW-1185">Reference proteome</keyword>
<organism evidence="4 5">
    <name type="scientific">Elysia crispata</name>
    <name type="common">lettuce slug</name>
    <dbReference type="NCBI Taxonomy" id="231223"/>
    <lineage>
        <taxon>Eukaryota</taxon>
        <taxon>Metazoa</taxon>
        <taxon>Spiralia</taxon>
        <taxon>Lophotrochozoa</taxon>
        <taxon>Mollusca</taxon>
        <taxon>Gastropoda</taxon>
        <taxon>Heterobranchia</taxon>
        <taxon>Euthyneura</taxon>
        <taxon>Panpulmonata</taxon>
        <taxon>Sacoglossa</taxon>
        <taxon>Placobranchoidea</taxon>
        <taxon>Plakobranchidae</taxon>
        <taxon>Elysia</taxon>
    </lineage>
</organism>
<feature type="chain" id="PRO_5042292925" description="Methyltransferase FkbM domain-containing protein" evidence="2">
    <location>
        <begin position="20"/>
        <end position="445"/>
    </location>
</feature>
<evidence type="ECO:0000256" key="1">
    <source>
        <dbReference type="SAM" id="MobiDB-lite"/>
    </source>
</evidence>
<keyword evidence="2" id="KW-0732">Signal</keyword>
<dbReference type="Gene3D" id="3.40.50.150">
    <property type="entry name" value="Vaccinia Virus protein VP39"/>
    <property type="match status" value="1"/>
</dbReference>
<proteinExistence type="predicted"/>